<comment type="similarity">
    <text evidence="2 6">Belongs to the plant self-incompatibility (S1) protein family.</text>
</comment>
<gene>
    <name evidence="7" type="ORF">CTI12_AA051480</name>
</gene>
<dbReference type="Proteomes" id="UP000245207">
    <property type="component" value="Unassembled WGS sequence"/>
</dbReference>
<evidence type="ECO:0000256" key="2">
    <source>
        <dbReference type="ARBA" id="ARBA00005581"/>
    </source>
</evidence>
<comment type="subcellular location">
    <subcellularLocation>
        <location evidence="1 6">Secreted</location>
    </subcellularLocation>
</comment>
<dbReference type="GO" id="GO:0005576">
    <property type="term" value="C:extracellular region"/>
    <property type="evidence" value="ECO:0007669"/>
    <property type="project" value="UniProtKB-SubCell"/>
</dbReference>
<protein>
    <recommendedName>
        <fullName evidence="6">S-protein homolog</fullName>
    </recommendedName>
</protein>
<evidence type="ECO:0000256" key="5">
    <source>
        <dbReference type="ARBA" id="ARBA00022729"/>
    </source>
</evidence>
<evidence type="ECO:0000313" key="8">
    <source>
        <dbReference type="Proteomes" id="UP000245207"/>
    </source>
</evidence>
<dbReference type="InterPro" id="IPR010264">
    <property type="entry name" value="Self-incomp_S1"/>
</dbReference>
<proteinExistence type="inferred from homology"/>
<evidence type="ECO:0000256" key="3">
    <source>
        <dbReference type="ARBA" id="ARBA00022471"/>
    </source>
</evidence>
<dbReference type="PANTHER" id="PTHR31232:SF172">
    <property type="entry name" value="S-PROTEIN HOMOLOG"/>
    <property type="match status" value="1"/>
</dbReference>
<reference evidence="7 8" key="1">
    <citation type="journal article" date="2018" name="Mol. Plant">
        <title>The genome of Artemisia annua provides insight into the evolution of Asteraceae family and artemisinin biosynthesis.</title>
        <authorList>
            <person name="Shen Q."/>
            <person name="Zhang L."/>
            <person name="Liao Z."/>
            <person name="Wang S."/>
            <person name="Yan T."/>
            <person name="Shi P."/>
            <person name="Liu M."/>
            <person name="Fu X."/>
            <person name="Pan Q."/>
            <person name="Wang Y."/>
            <person name="Lv Z."/>
            <person name="Lu X."/>
            <person name="Zhang F."/>
            <person name="Jiang W."/>
            <person name="Ma Y."/>
            <person name="Chen M."/>
            <person name="Hao X."/>
            <person name="Li L."/>
            <person name="Tang Y."/>
            <person name="Lv G."/>
            <person name="Zhou Y."/>
            <person name="Sun X."/>
            <person name="Brodelius P.E."/>
            <person name="Rose J.K.C."/>
            <person name="Tang K."/>
        </authorList>
    </citation>
    <scope>NUCLEOTIDE SEQUENCE [LARGE SCALE GENOMIC DNA]</scope>
    <source>
        <strain evidence="8">cv. Huhao1</strain>
        <tissue evidence="7">Leaf</tissue>
    </source>
</reference>
<dbReference type="GO" id="GO:0060320">
    <property type="term" value="P:rejection of self pollen"/>
    <property type="evidence" value="ECO:0007669"/>
    <property type="project" value="UniProtKB-KW"/>
</dbReference>
<keyword evidence="8" id="KW-1185">Reference proteome</keyword>
<evidence type="ECO:0000256" key="6">
    <source>
        <dbReference type="RuleBase" id="RU367044"/>
    </source>
</evidence>
<dbReference type="EMBL" id="PKPP01000246">
    <property type="protein sequence ID" value="PWA95383.1"/>
    <property type="molecule type" value="Genomic_DNA"/>
</dbReference>
<accession>A0A2U1QBM1</accession>
<dbReference type="PANTHER" id="PTHR31232">
    <property type="match status" value="1"/>
</dbReference>
<keyword evidence="5" id="KW-0732">Signal</keyword>
<dbReference type="Pfam" id="PF05938">
    <property type="entry name" value="Self-incomp_S1"/>
    <property type="match status" value="1"/>
</dbReference>
<keyword evidence="4 6" id="KW-0964">Secreted</keyword>
<name>A0A2U1QBM1_ARTAN</name>
<evidence type="ECO:0000313" key="7">
    <source>
        <dbReference type="EMBL" id="PWA95383.1"/>
    </source>
</evidence>
<keyword evidence="3 6" id="KW-0713">Self-incompatibility</keyword>
<sequence length="165" mass="19025">MPDNDVIVHVKSGDEDRGIHTIPFNGTFEWSFCDSFLRRALYFADFSCGSKTQSLHLFDDPIAKICDVQKLGTEQCYWSLWFESGCNRLEMPLDHDVEASCFYSSIKSLRFRDRIMCLRRLGNGYGLIGLTCGRCQIRPGCVMFVFYCNVINMELDQRSVVDQLM</sequence>
<dbReference type="OrthoDB" id="1848419at2759"/>
<evidence type="ECO:0000256" key="4">
    <source>
        <dbReference type="ARBA" id="ARBA00022525"/>
    </source>
</evidence>
<dbReference type="STRING" id="35608.A0A2U1QBM1"/>
<evidence type="ECO:0000256" key="1">
    <source>
        <dbReference type="ARBA" id="ARBA00004613"/>
    </source>
</evidence>
<organism evidence="7 8">
    <name type="scientific">Artemisia annua</name>
    <name type="common">Sweet wormwood</name>
    <dbReference type="NCBI Taxonomy" id="35608"/>
    <lineage>
        <taxon>Eukaryota</taxon>
        <taxon>Viridiplantae</taxon>
        <taxon>Streptophyta</taxon>
        <taxon>Embryophyta</taxon>
        <taxon>Tracheophyta</taxon>
        <taxon>Spermatophyta</taxon>
        <taxon>Magnoliopsida</taxon>
        <taxon>eudicotyledons</taxon>
        <taxon>Gunneridae</taxon>
        <taxon>Pentapetalae</taxon>
        <taxon>asterids</taxon>
        <taxon>campanulids</taxon>
        <taxon>Asterales</taxon>
        <taxon>Asteraceae</taxon>
        <taxon>Asteroideae</taxon>
        <taxon>Anthemideae</taxon>
        <taxon>Artemisiinae</taxon>
        <taxon>Artemisia</taxon>
    </lineage>
</organism>
<comment type="caution">
    <text evidence="7">The sequence shown here is derived from an EMBL/GenBank/DDBJ whole genome shotgun (WGS) entry which is preliminary data.</text>
</comment>
<dbReference type="AlphaFoldDB" id="A0A2U1QBM1"/>